<evidence type="ECO:0000256" key="5">
    <source>
        <dbReference type="ARBA" id="ARBA00022968"/>
    </source>
</evidence>
<evidence type="ECO:0000256" key="11">
    <source>
        <dbReference type="PIRSR" id="PIRSR605027-4"/>
    </source>
</evidence>
<dbReference type="Proteomes" id="UP000673691">
    <property type="component" value="Unassembled WGS sequence"/>
</dbReference>
<evidence type="ECO:0000256" key="6">
    <source>
        <dbReference type="ARBA" id="ARBA00022989"/>
    </source>
</evidence>
<evidence type="ECO:0000256" key="7">
    <source>
        <dbReference type="ARBA" id="ARBA00023136"/>
    </source>
</evidence>
<dbReference type="Pfam" id="PF03360">
    <property type="entry name" value="Glyco_transf_43"/>
    <property type="match status" value="1"/>
</dbReference>
<evidence type="ECO:0000256" key="3">
    <source>
        <dbReference type="ARBA" id="ARBA00022679"/>
    </source>
</evidence>
<gene>
    <name evidence="12" type="ORF">BJ554DRAFT_3420</name>
</gene>
<feature type="binding site" evidence="10">
    <location>
        <position position="299"/>
    </location>
    <ligand>
        <name>Mn(2+)</name>
        <dbReference type="ChEBI" id="CHEBI:29035"/>
    </ligand>
</feature>
<proteinExistence type="inferred from homology"/>
<evidence type="ECO:0000256" key="9">
    <source>
        <dbReference type="PIRSR" id="PIRSR605027-1"/>
    </source>
</evidence>
<sequence>MVALPGRRLLHTREFYRWGFGIRVSVRAPGALPAVRANAGHRCEGGYLFLPTCVAVDAANGTFHVGNHLAWFLTHCPGDLLLCDIQQIIPLQWVQGKLDPLFACPEKMAQFETVKRPSLPKKVAGDELFRWTRDALTEMLSEPVLLDKMRANDILQHTGEAAKGSSLEVSLPDGFDADKPTLFLITATCARDGWQSDRKAFIGRHISALHEHMVNNELLCQRTNGAVCRQFLWIIAEDGAYVDDSIADLLRCSKTPFVYFAFGPTRRYGNAQKNALLELIHKFTRALQFNGVVLPVDDDSYVQFDLLYDTKRFAFLPVWLLGPEGVEYAVADENGRAKEVHAAWETRKFPLDFNGLAWSTSIFEEKVPNNRLYWPSDVYGGETEFIEAHAKNLTEVEVPCNKCAMVWHNKKLEPTDRIFQCPAVPTSSPKS</sequence>
<dbReference type="SUPFAM" id="SSF53448">
    <property type="entry name" value="Nucleotide-diphospho-sugar transferases"/>
    <property type="match status" value="1"/>
</dbReference>
<dbReference type="InterPro" id="IPR005027">
    <property type="entry name" value="Glyco_trans_43"/>
</dbReference>
<keyword evidence="10" id="KW-0464">Manganese</keyword>
<dbReference type="GO" id="GO:0046872">
    <property type="term" value="F:metal ion binding"/>
    <property type="evidence" value="ECO:0007669"/>
    <property type="project" value="UniProtKB-KW"/>
</dbReference>
<dbReference type="EMBL" id="JAEFCI010011224">
    <property type="protein sequence ID" value="KAG5456743.1"/>
    <property type="molecule type" value="Genomic_DNA"/>
</dbReference>
<comment type="subcellular location">
    <subcellularLocation>
        <location evidence="1">Membrane</location>
        <topology evidence="1">Single-pass type II membrane protein</topology>
    </subcellularLocation>
</comment>
<protein>
    <submittedName>
        <fullName evidence="12">Uncharacterized protein</fullName>
    </submittedName>
</protein>
<keyword evidence="3" id="KW-0808">Transferase</keyword>
<evidence type="ECO:0000256" key="8">
    <source>
        <dbReference type="ARBA" id="ARBA00023180"/>
    </source>
</evidence>
<dbReference type="OrthoDB" id="2156853at2759"/>
<dbReference type="InterPro" id="IPR029044">
    <property type="entry name" value="Nucleotide-diphossugar_trans"/>
</dbReference>
<accession>A0A8H8DFU5</accession>
<feature type="active site" description="Proton donor/acceptor" evidence="9">
    <location>
        <position position="382"/>
    </location>
</feature>
<evidence type="ECO:0000256" key="10">
    <source>
        <dbReference type="PIRSR" id="PIRSR605027-3"/>
    </source>
</evidence>
<keyword evidence="5" id="KW-0735">Signal-anchor</keyword>
<keyword evidence="6" id="KW-1133">Transmembrane helix</keyword>
<name>A0A8H8DFU5_9FUNG</name>
<organism evidence="12 13">
    <name type="scientific">Olpidium bornovanus</name>
    <dbReference type="NCBI Taxonomy" id="278681"/>
    <lineage>
        <taxon>Eukaryota</taxon>
        <taxon>Fungi</taxon>
        <taxon>Fungi incertae sedis</taxon>
        <taxon>Olpidiomycota</taxon>
        <taxon>Olpidiomycotina</taxon>
        <taxon>Olpidiomycetes</taxon>
        <taxon>Olpidiales</taxon>
        <taxon>Olpidiaceae</taxon>
        <taxon>Olpidium</taxon>
    </lineage>
</organism>
<evidence type="ECO:0000313" key="13">
    <source>
        <dbReference type="Proteomes" id="UP000673691"/>
    </source>
</evidence>
<evidence type="ECO:0000256" key="4">
    <source>
        <dbReference type="ARBA" id="ARBA00022692"/>
    </source>
</evidence>
<evidence type="ECO:0000256" key="1">
    <source>
        <dbReference type="ARBA" id="ARBA00004606"/>
    </source>
</evidence>
<evidence type="ECO:0000256" key="2">
    <source>
        <dbReference type="ARBA" id="ARBA00007706"/>
    </source>
</evidence>
<comment type="caution">
    <text evidence="12">The sequence shown here is derived from an EMBL/GenBank/DDBJ whole genome shotgun (WGS) entry which is preliminary data.</text>
</comment>
<keyword evidence="7" id="KW-0472">Membrane</keyword>
<comment type="similarity">
    <text evidence="2">Belongs to the glycosyltransferase 43 family.</text>
</comment>
<dbReference type="GO" id="GO:0015018">
    <property type="term" value="F:galactosylgalactosylxylosylprotein 3-beta-glucuronosyltransferase activity"/>
    <property type="evidence" value="ECO:0007669"/>
    <property type="project" value="InterPro"/>
</dbReference>
<dbReference type="Gene3D" id="3.90.550.10">
    <property type="entry name" value="Spore Coat Polysaccharide Biosynthesis Protein SpsA, Chain A"/>
    <property type="match status" value="1"/>
</dbReference>
<dbReference type="AlphaFoldDB" id="A0A8H8DFU5"/>
<keyword evidence="13" id="KW-1185">Reference proteome</keyword>
<keyword evidence="10" id="KW-0479">Metal-binding</keyword>
<comment type="cofactor">
    <cofactor evidence="10">
        <name>Mn(2+)</name>
        <dbReference type="ChEBI" id="CHEBI:29035"/>
    </cofactor>
</comment>
<evidence type="ECO:0000313" key="12">
    <source>
        <dbReference type="EMBL" id="KAG5456743.1"/>
    </source>
</evidence>
<reference evidence="12 13" key="1">
    <citation type="journal article" name="Sci. Rep.">
        <title>Genome-scale phylogenetic analyses confirm Olpidium as the closest living zoosporic fungus to the non-flagellated, terrestrial fungi.</title>
        <authorList>
            <person name="Chang Y."/>
            <person name="Rochon D."/>
            <person name="Sekimoto S."/>
            <person name="Wang Y."/>
            <person name="Chovatia M."/>
            <person name="Sandor L."/>
            <person name="Salamov A."/>
            <person name="Grigoriev I.V."/>
            <person name="Stajich J.E."/>
            <person name="Spatafora J.W."/>
        </authorList>
    </citation>
    <scope>NUCLEOTIDE SEQUENCE [LARGE SCALE GENOMIC DNA]</scope>
    <source>
        <strain evidence="12">S191</strain>
    </source>
</reference>
<keyword evidence="8" id="KW-0325">Glycoprotein</keyword>
<keyword evidence="4" id="KW-0812">Transmembrane</keyword>
<feature type="site" description="Interaction with galactose moiety of substrate glycoprotein" evidence="11">
    <location>
        <position position="327"/>
    </location>
</feature>
<dbReference type="GO" id="GO:0016020">
    <property type="term" value="C:membrane"/>
    <property type="evidence" value="ECO:0007669"/>
    <property type="project" value="UniProtKB-SubCell"/>
</dbReference>